<organism evidence="2 3">
    <name type="scientific">Caenorhabditis angaria</name>
    <dbReference type="NCBI Taxonomy" id="860376"/>
    <lineage>
        <taxon>Eukaryota</taxon>
        <taxon>Metazoa</taxon>
        <taxon>Ecdysozoa</taxon>
        <taxon>Nematoda</taxon>
        <taxon>Chromadorea</taxon>
        <taxon>Rhabditida</taxon>
        <taxon>Rhabditina</taxon>
        <taxon>Rhabditomorpha</taxon>
        <taxon>Rhabditoidea</taxon>
        <taxon>Rhabditidae</taxon>
        <taxon>Peloderinae</taxon>
        <taxon>Caenorhabditis</taxon>
    </lineage>
</organism>
<dbReference type="Proteomes" id="UP001152747">
    <property type="component" value="Unassembled WGS sequence"/>
</dbReference>
<proteinExistence type="predicted"/>
<keyword evidence="1" id="KW-1133">Transmembrane helix</keyword>
<feature type="transmembrane region" description="Helical" evidence="1">
    <location>
        <begin position="147"/>
        <end position="173"/>
    </location>
</feature>
<evidence type="ECO:0000313" key="3">
    <source>
        <dbReference type="Proteomes" id="UP001152747"/>
    </source>
</evidence>
<keyword evidence="3" id="KW-1185">Reference proteome</keyword>
<reference evidence="2" key="1">
    <citation type="submission" date="2022-11" db="EMBL/GenBank/DDBJ databases">
        <authorList>
            <person name="Kikuchi T."/>
        </authorList>
    </citation>
    <scope>NUCLEOTIDE SEQUENCE</scope>
    <source>
        <strain evidence="2">PS1010</strain>
    </source>
</reference>
<keyword evidence="1" id="KW-0472">Membrane</keyword>
<protein>
    <submittedName>
        <fullName evidence="2">Uncharacterized protein</fullName>
    </submittedName>
</protein>
<accession>A0A9P1IP71</accession>
<feature type="transmembrane region" description="Helical" evidence="1">
    <location>
        <begin position="12"/>
        <end position="31"/>
    </location>
</feature>
<gene>
    <name evidence="2" type="ORF">CAMP_LOCUS9469</name>
</gene>
<evidence type="ECO:0000313" key="2">
    <source>
        <dbReference type="EMBL" id="CAI5446832.1"/>
    </source>
</evidence>
<evidence type="ECO:0000256" key="1">
    <source>
        <dbReference type="SAM" id="Phobius"/>
    </source>
</evidence>
<feature type="transmembrane region" description="Helical" evidence="1">
    <location>
        <begin position="52"/>
        <end position="74"/>
    </location>
</feature>
<keyword evidence="1" id="KW-0812">Transmembrane</keyword>
<dbReference type="EMBL" id="CANHGI010000004">
    <property type="protein sequence ID" value="CAI5446832.1"/>
    <property type="molecule type" value="Genomic_DNA"/>
</dbReference>
<name>A0A9P1IP71_9PELO</name>
<dbReference type="AlphaFoldDB" id="A0A9P1IP71"/>
<sequence>MVAKAELGSIFKYVMIGLGVLHLLIGILAVVECVREGIAISDMFPTSTASSVYNTMLPSPFAPFLVGAVCLVFAFIPIYYILFAIILLDLIEIGLFVWPMISVLQMEDKKTMSGIKLVVAFQLTISGASSAQTTAASEALKSLEGIYVFNKVVCGMGIFAAVATIPVAGFLAFKNRPGGGGGSFSSTQTS</sequence>
<comment type="caution">
    <text evidence="2">The sequence shown here is derived from an EMBL/GenBank/DDBJ whole genome shotgun (WGS) entry which is preliminary data.</text>
</comment>